<feature type="region of interest" description="Disordered" evidence="1">
    <location>
        <begin position="26"/>
        <end position="104"/>
    </location>
</feature>
<proteinExistence type="predicted"/>
<dbReference type="Proteomes" id="UP001347796">
    <property type="component" value="Unassembled WGS sequence"/>
</dbReference>
<reference evidence="2 3" key="1">
    <citation type="submission" date="2024-01" db="EMBL/GenBank/DDBJ databases">
        <title>The genome of the rayed Mediterranean limpet Patella caerulea (Linnaeus, 1758).</title>
        <authorList>
            <person name="Anh-Thu Weber A."/>
            <person name="Halstead-Nussloch G."/>
        </authorList>
    </citation>
    <scope>NUCLEOTIDE SEQUENCE [LARGE SCALE GENOMIC DNA]</scope>
    <source>
        <strain evidence="2">AATW-2023a</strain>
        <tissue evidence="2">Whole specimen</tissue>
    </source>
</reference>
<name>A0AAN8G3Q8_PATCE</name>
<sequence length="155" mass="17154">MYVLQRENGTGTTRTLHRDHLLPIGTVPMELSQPPPVPKPKRKVIPIPNITPEEPGISTDDDLEIVIVEGNDELESPSIPSSEEADVDEPVSRRSSRNRQPSARYKDYVLAQTSTSSVVQCPATVLALLLSDDFIGLPFEQRKCPSSVLTSTFRF</sequence>
<dbReference type="EMBL" id="JAZGQO010000018">
    <property type="protein sequence ID" value="KAK6167041.1"/>
    <property type="molecule type" value="Genomic_DNA"/>
</dbReference>
<dbReference type="AlphaFoldDB" id="A0AAN8G3Q8"/>
<protein>
    <submittedName>
        <fullName evidence="2">Uncharacterized protein</fullName>
    </submittedName>
</protein>
<evidence type="ECO:0000256" key="1">
    <source>
        <dbReference type="SAM" id="MobiDB-lite"/>
    </source>
</evidence>
<evidence type="ECO:0000313" key="2">
    <source>
        <dbReference type="EMBL" id="KAK6167041.1"/>
    </source>
</evidence>
<keyword evidence="3" id="KW-1185">Reference proteome</keyword>
<organism evidence="2 3">
    <name type="scientific">Patella caerulea</name>
    <name type="common">Rayed Mediterranean limpet</name>
    <dbReference type="NCBI Taxonomy" id="87958"/>
    <lineage>
        <taxon>Eukaryota</taxon>
        <taxon>Metazoa</taxon>
        <taxon>Spiralia</taxon>
        <taxon>Lophotrochozoa</taxon>
        <taxon>Mollusca</taxon>
        <taxon>Gastropoda</taxon>
        <taxon>Patellogastropoda</taxon>
        <taxon>Patelloidea</taxon>
        <taxon>Patellidae</taxon>
        <taxon>Patella</taxon>
    </lineage>
</organism>
<gene>
    <name evidence="2" type="ORF">SNE40_021150</name>
</gene>
<accession>A0AAN8G3Q8</accession>
<comment type="caution">
    <text evidence="2">The sequence shown here is derived from an EMBL/GenBank/DDBJ whole genome shotgun (WGS) entry which is preliminary data.</text>
</comment>
<feature type="compositionally biased region" description="Acidic residues" evidence="1">
    <location>
        <begin position="59"/>
        <end position="75"/>
    </location>
</feature>
<evidence type="ECO:0000313" key="3">
    <source>
        <dbReference type="Proteomes" id="UP001347796"/>
    </source>
</evidence>